<feature type="compositionally biased region" description="Polar residues" evidence="1">
    <location>
        <begin position="700"/>
        <end position="713"/>
    </location>
</feature>
<accession>A0A5C3L0X0</accession>
<feature type="compositionally biased region" description="Polar residues" evidence="1">
    <location>
        <begin position="1"/>
        <end position="24"/>
    </location>
</feature>
<dbReference type="AlphaFoldDB" id="A0A5C3L0X0"/>
<feature type="compositionally biased region" description="Basic and acidic residues" evidence="1">
    <location>
        <begin position="825"/>
        <end position="891"/>
    </location>
</feature>
<name>A0A5C3L0X0_COPMA</name>
<proteinExistence type="predicted"/>
<dbReference type="OrthoDB" id="3265311at2759"/>
<feature type="compositionally biased region" description="Basic and acidic residues" evidence="1">
    <location>
        <begin position="390"/>
        <end position="400"/>
    </location>
</feature>
<feature type="compositionally biased region" description="Basic and acidic residues" evidence="1">
    <location>
        <begin position="913"/>
        <end position="929"/>
    </location>
</feature>
<protein>
    <submittedName>
        <fullName evidence="2">Uncharacterized protein</fullName>
    </submittedName>
</protein>
<organism evidence="2 3">
    <name type="scientific">Coprinopsis marcescibilis</name>
    <name type="common">Agaric fungus</name>
    <name type="synonym">Psathyrella marcescibilis</name>
    <dbReference type="NCBI Taxonomy" id="230819"/>
    <lineage>
        <taxon>Eukaryota</taxon>
        <taxon>Fungi</taxon>
        <taxon>Dikarya</taxon>
        <taxon>Basidiomycota</taxon>
        <taxon>Agaricomycotina</taxon>
        <taxon>Agaricomycetes</taxon>
        <taxon>Agaricomycetidae</taxon>
        <taxon>Agaricales</taxon>
        <taxon>Agaricineae</taxon>
        <taxon>Psathyrellaceae</taxon>
        <taxon>Coprinopsis</taxon>
    </lineage>
</organism>
<feature type="region of interest" description="Disordered" evidence="1">
    <location>
        <begin position="381"/>
        <end position="421"/>
    </location>
</feature>
<keyword evidence="3" id="KW-1185">Reference proteome</keyword>
<gene>
    <name evidence="2" type="ORF">FA15DRAFT_667314</name>
</gene>
<evidence type="ECO:0000256" key="1">
    <source>
        <dbReference type="SAM" id="MobiDB-lite"/>
    </source>
</evidence>
<feature type="region of interest" description="Disordered" evidence="1">
    <location>
        <begin position="215"/>
        <end position="246"/>
    </location>
</feature>
<feature type="region of interest" description="Disordered" evidence="1">
    <location>
        <begin position="163"/>
        <end position="182"/>
    </location>
</feature>
<feature type="region of interest" description="Disordered" evidence="1">
    <location>
        <begin position="980"/>
        <end position="1145"/>
    </location>
</feature>
<feature type="region of interest" description="Disordered" evidence="1">
    <location>
        <begin position="804"/>
        <end position="936"/>
    </location>
</feature>
<feature type="compositionally biased region" description="Basic and acidic residues" evidence="1">
    <location>
        <begin position="1111"/>
        <end position="1121"/>
    </location>
</feature>
<feature type="region of interest" description="Disordered" evidence="1">
    <location>
        <begin position="1"/>
        <end position="39"/>
    </location>
</feature>
<dbReference type="Proteomes" id="UP000307440">
    <property type="component" value="Unassembled WGS sequence"/>
</dbReference>
<feature type="compositionally biased region" description="Basic and acidic residues" evidence="1">
    <location>
        <begin position="1033"/>
        <end position="1056"/>
    </location>
</feature>
<feature type="compositionally biased region" description="Basic and acidic residues" evidence="1">
    <location>
        <begin position="980"/>
        <end position="1003"/>
    </location>
</feature>
<evidence type="ECO:0000313" key="2">
    <source>
        <dbReference type="EMBL" id="TFK26614.1"/>
    </source>
</evidence>
<feature type="compositionally biased region" description="Basic residues" evidence="1">
    <location>
        <begin position="1004"/>
        <end position="1014"/>
    </location>
</feature>
<feature type="region of interest" description="Disordered" evidence="1">
    <location>
        <begin position="696"/>
        <end position="739"/>
    </location>
</feature>
<evidence type="ECO:0000313" key="3">
    <source>
        <dbReference type="Proteomes" id="UP000307440"/>
    </source>
</evidence>
<feature type="compositionally biased region" description="Basic and acidic residues" evidence="1">
    <location>
        <begin position="1087"/>
        <end position="1101"/>
    </location>
</feature>
<sequence length="1187" mass="131634">MALESRNLNIKPTQRPSDALQTSTKKLKNKSHAKSTGQTRALLSSSSVLPKDSKVNRWVIDLDALSLSFPTGPGAHSVDKSSSQTRIRQNILIIGTPSQADIYALLHSTLLKDSLLLIATHDARPFGYYMTPGSHPSSCPTTRILRLGSPVFPSFNNALSQSSITADSSSAPKDRLAEPVSDGGSDALRLMSLFQRASNVSSSLEWEMSTVTSASDPRIQQFTEHPDTSEFTIPETLGSSDTPKPYQAMDEITSAKKVKRRTFFFASTTPPSTTHAGQRSFPISSADGASATCHGRRPFDAIINYVSSDPSIVDKVLLKQTIMVTTLAVKHLTGFEMPSTLSSSESFNSASVSSSPLEKLKLDMKHVALLSIPLARKFTVRSSSPSRHSKPGDALEEVRVAKPKGRKKSLPDIPPSSGDDWERVDRVERYHGPARLLHVLPTLSELTTCGSVAVSYPVPKPKLVSSIEQFVTAFTNPFRLPASKSTTPSEVTLINAPRMTTSKSTSAIERSGLYSNVEIPDSYTGVPSRLMPDVLVRETNSGPYAREWSEESRCTDFTANVRTLPYIIGPGSLGGMLSIACKPLDGHSRMTGKERSTKAKNFTLSVADLILFGALDGNYESGDKKSWLGGWGADDVVDSLTGNGKTTSNRELLEVRHGQRMLVEKVWRIRRADELHGASKEGLTVRDAKVAKDVTVKGSIRSSSLPGAPQNPSRPDGPSKVPMNRTPSKLARKAAPSIPESSSLLAAWQAISQPKEARVEGRETENVNANERDIQNGVLASVRGRLAVSIRKDKRTTLNNATIYDHLGNTGHGTGRDLQSVSRGNSERDRKSEGMNRERHPHEHDHFVKSEERTRAKGKGAERSSHHERNRDRSRSETRGDNVPDYEERKETRRRRHEAEPGPQDAPAITSVDADRRREDNPSDSEEPKFLAQHRGSARFSRLPAVVNIFPESRSIDSATRVTDESFDIARYYQYDRYESERHRAEDQSVVELDKDKDKDRRNGVRRANGRVKHRERDKSRQEGGQSGGSGRRIRDQGDSHRDRSDKRERMEDMRTLEVQQPDVLDTMGSPLSRSAHAQYRYYGQSRETHREPQLDPERLTPNRGNRSRPRSRESDRNRSESRRRRRSGYEEGGHSLPEVQPHRRPFMPVVDAQDYANALRDGPRGVQRTLCAIVGVPPSVRLVQAP</sequence>
<dbReference type="STRING" id="230819.A0A5C3L0X0"/>
<dbReference type="EMBL" id="ML210173">
    <property type="protein sequence ID" value="TFK26614.1"/>
    <property type="molecule type" value="Genomic_DNA"/>
</dbReference>
<reference evidence="2 3" key="1">
    <citation type="journal article" date="2019" name="Nat. Ecol. Evol.">
        <title>Megaphylogeny resolves global patterns of mushroom evolution.</title>
        <authorList>
            <person name="Varga T."/>
            <person name="Krizsan K."/>
            <person name="Foldi C."/>
            <person name="Dima B."/>
            <person name="Sanchez-Garcia M."/>
            <person name="Sanchez-Ramirez S."/>
            <person name="Szollosi G.J."/>
            <person name="Szarkandi J.G."/>
            <person name="Papp V."/>
            <person name="Albert L."/>
            <person name="Andreopoulos W."/>
            <person name="Angelini C."/>
            <person name="Antonin V."/>
            <person name="Barry K.W."/>
            <person name="Bougher N.L."/>
            <person name="Buchanan P."/>
            <person name="Buyck B."/>
            <person name="Bense V."/>
            <person name="Catcheside P."/>
            <person name="Chovatia M."/>
            <person name="Cooper J."/>
            <person name="Damon W."/>
            <person name="Desjardin D."/>
            <person name="Finy P."/>
            <person name="Geml J."/>
            <person name="Haridas S."/>
            <person name="Hughes K."/>
            <person name="Justo A."/>
            <person name="Karasinski D."/>
            <person name="Kautmanova I."/>
            <person name="Kiss B."/>
            <person name="Kocsube S."/>
            <person name="Kotiranta H."/>
            <person name="LaButti K.M."/>
            <person name="Lechner B.E."/>
            <person name="Liimatainen K."/>
            <person name="Lipzen A."/>
            <person name="Lukacs Z."/>
            <person name="Mihaltcheva S."/>
            <person name="Morgado L.N."/>
            <person name="Niskanen T."/>
            <person name="Noordeloos M.E."/>
            <person name="Ohm R.A."/>
            <person name="Ortiz-Santana B."/>
            <person name="Ovrebo C."/>
            <person name="Racz N."/>
            <person name="Riley R."/>
            <person name="Savchenko A."/>
            <person name="Shiryaev A."/>
            <person name="Soop K."/>
            <person name="Spirin V."/>
            <person name="Szebenyi C."/>
            <person name="Tomsovsky M."/>
            <person name="Tulloss R.E."/>
            <person name="Uehling J."/>
            <person name="Grigoriev I.V."/>
            <person name="Vagvolgyi C."/>
            <person name="Papp T."/>
            <person name="Martin F.M."/>
            <person name="Miettinen O."/>
            <person name="Hibbett D.S."/>
            <person name="Nagy L.G."/>
        </authorList>
    </citation>
    <scope>NUCLEOTIDE SEQUENCE [LARGE SCALE GENOMIC DNA]</scope>
    <source>
        <strain evidence="2 3">CBS 121175</strain>
    </source>
</reference>